<evidence type="ECO:0000256" key="8">
    <source>
        <dbReference type="ARBA" id="ARBA00022605"/>
    </source>
</evidence>
<keyword evidence="24" id="KW-1185">Reference proteome</keyword>
<evidence type="ECO:0000256" key="19">
    <source>
        <dbReference type="ARBA" id="ARBA00024383"/>
    </source>
</evidence>
<evidence type="ECO:0000256" key="7">
    <source>
        <dbReference type="ARBA" id="ARBA00009716"/>
    </source>
</evidence>
<dbReference type="PIRSF" id="PIRSF000187">
    <property type="entry name" value="GOGAT"/>
    <property type="match status" value="1"/>
</dbReference>
<feature type="domain" description="Glutamine amidotransferase type-2" evidence="22">
    <location>
        <begin position="156"/>
        <end position="561"/>
    </location>
</feature>
<dbReference type="SUPFAM" id="SSF69336">
    <property type="entry name" value="Alpha subunit of glutamate synthase, C-terminal domain"/>
    <property type="match status" value="1"/>
</dbReference>
<dbReference type="Gene3D" id="2.160.20.60">
    <property type="entry name" value="Glutamate synthase, alpha subunit, C-terminal domain"/>
    <property type="match status" value="1"/>
</dbReference>
<dbReference type="InterPro" id="IPR002489">
    <property type="entry name" value="Glu_synth_asu_C"/>
</dbReference>
<dbReference type="Gene3D" id="1.10.1060.10">
    <property type="entry name" value="Alpha-helical ferredoxin"/>
    <property type="match status" value="1"/>
</dbReference>
<dbReference type="Pfam" id="PF01493">
    <property type="entry name" value="GXGXG"/>
    <property type="match status" value="1"/>
</dbReference>
<comment type="pathway">
    <text evidence="6">Amino-acid biosynthesis; L-glutamate biosynthesis via GLT pathway; L-glutamate from 2-oxoglutarate and L-glutamine (NAD(+) route): step 1/1.</text>
</comment>
<dbReference type="PANTHER" id="PTHR43100:SF1">
    <property type="entry name" value="GLUTAMATE SYNTHASE [NADPH] SMALL CHAIN"/>
    <property type="match status" value="1"/>
</dbReference>
<name>A0ABP1ADR9_9BRYO</name>
<comment type="pathway">
    <text evidence="4">Energy metabolism; nitrogen metabolism.</text>
</comment>
<evidence type="ECO:0000256" key="9">
    <source>
        <dbReference type="ARBA" id="ARBA00022630"/>
    </source>
</evidence>
<dbReference type="Pfam" id="PF00310">
    <property type="entry name" value="GATase_2"/>
    <property type="match status" value="1"/>
</dbReference>
<evidence type="ECO:0000256" key="4">
    <source>
        <dbReference type="ARBA" id="ARBA00004802"/>
    </source>
</evidence>
<comment type="cofactor">
    <cofactor evidence="2">
        <name>[3Fe-4S] cluster</name>
        <dbReference type="ChEBI" id="CHEBI:21137"/>
    </cofactor>
</comment>
<comment type="similarity">
    <text evidence="7">Belongs to the glutamate synthase family.</text>
</comment>
<sequence length="2308" mass="252151">MAAAALRAPLLRLETRNNFVVASPRRQGGGGEATGSSSSSVVSPATTASFSTTTQNKGSRTSCRTLVASPAVYGSRNLLQGSTRYVGLRKEDDGVGCDACKRERRRRRRSSGSQFWWQHLEGPARAPLLRVVKAGLSAVPEGNLGLYDPAFDKDACGVGFVAELSAKPNRKTVTDAIEMLVRMAHRGACGCETNTGDGAGILVALPHDYFSTVAQDDIGCELPAAGEYAVGMIFLPTSETRREESKNVFNKVAESLGHTILGWRRVKTDNSDLGKSALQTEPIVEQVFLTPNSRSSAGFEQQMYILRKISMVAIRAALNLQHGASKDFYICSLSSRTIVYKGQLKPSQLRNYYYADLGDTRFTSYMGLVHSRFSTNTFPSWDRAQPMRVLGHNGEINTLRGNVNWMRAREGLLKCKTLGLSKDELHKLLPIVDAASSDSGAFDGVLEFLVRSGRSLPEAVMMMIPEAWQNDPNMDPERKALYEYFSCIIEPWDGPALISFTDGRFLGATLDRNGLRPGRYYVTHDQRVVMASEVGVVDIAPENVARKGRLNPGMMLLVDFDHHKVVDDNELKHQYSRSHPFGEWIERQKITLKDIVDSVTVKDRVPPPIISTVKVYSMDDTMENMGIKGLLAPLKAFGYTVENLEMLLVPMATDGAEALGSMGNDTPLAVMSHRSKLSFDYFKQMFAQVTNPPIDPIREAIVTSTECMVGPEGDLTETVEQQCKRLSLKGPILSLEEMEAIKKMEHRDWRTKVIDITFPKSEGADGLEIALDRICAEAHLAVVDGYSMVVLSDRATSADQVPVSSLLAVGAVHHHLVSSMERTRIGLVVESAEPREVHHFCTLVGFGADAICPYLAIEAIFRLQIDGKIVPKRDGKLHSRDEVLKKYFYATNSGMLKVLAKMGISTLASYKGAQIFEALGLSSEVVDRCFKGTRSRVEGATFAMLAQDMIRLHDMAFPSRLAPLGSADANALPNPGDYYWRKDGEVHMNDPAAIAKLQEAARTNSVQAYKEYSKMIHSLNQKCNLRGMLKFKDVLESQRVPLEEVEPASEIVKRFCTGAMSYGSISLESHTTLAIAMNQIGGKSNTGEGGENPTRLEPLEDGTRNPRRSAIKQVASGRFGVTSYYLTNADELQIKMAQGAKPGEGGELPGHKVIGDIAITRNSTEGVGLISPPPHHDIYSIEDLAQLIFDLKNSNPGARISVKLVSEAGVGVVASGVVKGHADHVLISGHDGGTGASRWTGIKNAGLPWELGLAETHQTLVANDLRGRTVLQTDGQLKTGRDIMVAALLGAEEFGFATAPLITLGCIMMRKCHKNTCPVGIATQDPVLRAKFAGQPEHVVNYLFMVAEEAREIMANLGIRKLDDLVGRADLLEVDKEVLAGNEKLANIDLSLLLRPAAEIRPDAAQHCIQKQDHALDVVLDQQLIRLSRPALELKLPVYLEMPVVNVNRAVGTMLSHEVTKRYKLAGLPTDTIHVKLTGSAGQSLGAFMCPGITLELEGDSNDYVGKGLCGGKIVVYPPRASTFDPKENILIGNVALYGATSGEAYFNGMAAERFCVRNSGAKAVVEGVGDHGCEYMTGGIVVVLGQTGKNFAAGMSGGVAFVLDKPGTFRSKCNPGLVDLDPVEDEEDVMTLRAMIQQHHRATNSQLAKEVLAEFDDLLPKFVKVFPRDYKRVVKAMKAKEIAAREEADLSDTDAFEELKKLAAAARKANAPPQNGTPTTATTGVAKKQRPTKITDAVKNGGFVKYEREALPYRPAAERVKDWGEVLAHGNQDALLKTQSARCMDCGTPFCQQETSGCPLGNKIPEWNELVYQGRWREALDRLLETNNFPEFTGRVCPAPCEGSCVLGIIEKPVTIKTMECTIIDKAFEEGWMVPRPPVKRTGKKVAIVGSGPAGLAAADQLNKLGHWVTVYERSDRIGGLMMYGVPNMKTDKVEIVQRRVNLMTEEGIQFVVNAHVGVDPLYSVENLRLNNDSLLLACGATKPRDLPVEGRDLKGIHFAMEFLHKNTKSLLDSGLQDGNYISAKGKKVVVIGGGDTGTDCIGTALRHECTNLVNLELLPEPPATRANNNPWPQWPRIFRVDYGHEEAKTKFGSDPRSYEVLTKRFIGNEKGEVTGLELVHVRWEKDPSGKFVMQEIAGSEEVIEADLIFLAMGFLGPEQNIAEKLGVERDARSNFKADYGKFATNLQGVFAAGDCRRGQSLVVWAIAEGRQAAAQLDNFLMKDFVPEDIPVVPLEEEIGRYAVSSSHQGHGRRQFPEGLNEAKEEARLACLAVAGEEDLGALKECIELSVEATALSDNTTVSEQSF</sequence>
<evidence type="ECO:0000256" key="10">
    <source>
        <dbReference type="ARBA" id="ARBA00022643"/>
    </source>
</evidence>
<dbReference type="Gene3D" id="3.60.20.10">
    <property type="entry name" value="Glutamine Phosphoribosylpyrophosphate, subunit 1, domain 1"/>
    <property type="match status" value="1"/>
</dbReference>
<dbReference type="SUPFAM" id="SSF51395">
    <property type="entry name" value="FMN-linked oxidoreductases"/>
    <property type="match status" value="1"/>
</dbReference>
<feature type="region of interest" description="Disordered" evidence="21">
    <location>
        <begin position="22"/>
        <end position="61"/>
    </location>
</feature>
<protein>
    <recommendedName>
        <fullName evidence="19">glutamate synthase (NADH)</fullName>
        <ecNumber evidence="19">1.4.1.14</ecNumber>
    </recommendedName>
</protein>
<dbReference type="InterPro" id="IPR017932">
    <property type="entry name" value="GATase_2_dom"/>
</dbReference>
<dbReference type="InterPro" id="IPR028261">
    <property type="entry name" value="DPD_II"/>
</dbReference>
<dbReference type="InterPro" id="IPR029055">
    <property type="entry name" value="Ntn_hydrolases_N"/>
</dbReference>
<evidence type="ECO:0000256" key="13">
    <source>
        <dbReference type="ARBA" id="ARBA00022962"/>
    </source>
</evidence>
<dbReference type="InterPro" id="IPR013785">
    <property type="entry name" value="Aldolase_TIM"/>
</dbReference>
<dbReference type="CDD" id="cd02808">
    <property type="entry name" value="GltS_FMN"/>
    <property type="match status" value="1"/>
</dbReference>
<feature type="region of interest" description="Disordered" evidence="21">
    <location>
        <begin position="1082"/>
        <end position="1104"/>
    </location>
</feature>
<dbReference type="InterPro" id="IPR036485">
    <property type="entry name" value="Glu_synth_asu_C_sf"/>
</dbReference>
<keyword evidence="8" id="KW-0028">Amino-acid biosynthesis</keyword>
<dbReference type="EC" id="1.4.1.14" evidence="19"/>
<keyword evidence="12" id="KW-0274">FAD</keyword>
<dbReference type="Pfam" id="PF07992">
    <property type="entry name" value="Pyr_redox_2"/>
    <property type="match status" value="1"/>
</dbReference>
<dbReference type="Proteomes" id="UP001497522">
    <property type="component" value="Chromosome 11"/>
</dbReference>
<keyword evidence="14" id="KW-0560">Oxidoreductase</keyword>
<dbReference type="InterPro" id="IPR002932">
    <property type="entry name" value="Glu_synthdom"/>
</dbReference>
<evidence type="ECO:0000256" key="6">
    <source>
        <dbReference type="ARBA" id="ARBA00004944"/>
    </source>
</evidence>
<keyword evidence="9" id="KW-0285">Flavoprotein</keyword>
<dbReference type="CDD" id="cd00982">
    <property type="entry name" value="gltB_C"/>
    <property type="match status" value="1"/>
</dbReference>
<comment type="cofactor">
    <cofactor evidence="3">
        <name>FAD</name>
        <dbReference type="ChEBI" id="CHEBI:57692"/>
    </cofactor>
</comment>
<evidence type="ECO:0000259" key="22">
    <source>
        <dbReference type="PROSITE" id="PS51278"/>
    </source>
</evidence>
<evidence type="ECO:0000256" key="18">
    <source>
        <dbReference type="ARBA" id="ARBA00023291"/>
    </source>
</evidence>
<comment type="catalytic activity">
    <reaction evidence="20">
        <text>2 L-glutamate + NAD(+) = L-glutamine + 2-oxoglutarate + NADH + H(+)</text>
        <dbReference type="Rhea" id="RHEA:13753"/>
        <dbReference type="ChEBI" id="CHEBI:15378"/>
        <dbReference type="ChEBI" id="CHEBI:16810"/>
        <dbReference type="ChEBI" id="CHEBI:29985"/>
        <dbReference type="ChEBI" id="CHEBI:57540"/>
        <dbReference type="ChEBI" id="CHEBI:57945"/>
        <dbReference type="ChEBI" id="CHEBI:58359"/>
        <dbReference type="EC" id="1.4.1.14"/>
    </reaction>
</comment>
<evidence type="ECO:0000256" key="21">
    <source>
        <dbReference type="SAM" id="MobiDB-lite"/>
    </source>
</evidence>
<feature type="compositionally biased region" description="Low complexity" evidence="21">
    <location>
        <begin position="34"/>
        <end position="54"/>
    </location>
</feature>
<dbReference type="Gene3D" id="3.50.50.60">
    <property type="entry name" value="FAD/NAD(P)-binding domain"/>
    <property type="match status" value="2"/>
</dbReference>
<dbReference type="Gene3D" id="3.20.20.70">
    <property type="entry name" value="Aldolase class I"/>
    <property type="match status" value="2"/>
</dbReference>
<gene>
    <name evidence="23" type="ORF">CSSPJE1EN2_LOCUS3685</name>
</gene>
<keyword evidence="16" id="KW-0411">Iron-sulfur</keyword>
<comment type="pathway">
    <text evidence="5">Nitrogen metabolism.</text>
</comment>
<dbReference type="Pfam" id="PF14691">
    <property type="entry name" value="Fer4_20"/>
    <property type="match status" value="1"/>
</dbReference>
<dbReference type="EMBL" id="OZ023712">
    <property type="protein sequence ID" value="CAK9860690.1"/>
    <property type="molecule type" value="Genomic_DNA"/>
</dbReference>
<dbReference type="PROSITE" id="PS51278">
    <property type="entry name" value="GATASE_TYPE_2"/>
    <property type="match status" value="1"/>
</dbReference>
<dbReference type="PRINTS" id="PR00419">
    <property type="entry name" value="ADXRDTASE"/>
</dbReference>
<dbReference type="SUPFAM" id="SSF51905">
    <property type="entry name" value="FAD/NAD(P)-binding domain"/>
    <property type="match status" value="1"/>
</dbReference>
<feature type="region of interest" description="Disordered" evidence="21">
    <location>
        <begin position="1707"/>
        <end position="1731"/>
    </location>
</feature>
<dbReference type="InterPro" id="IPR023753">
    <property type="entry name" value="FAD/NAD-binding_dom"/>
</dbReference>
<dbReference type="SUPFAM" id="SSF56235">
    <property type="entry name" value="N-terminal nucleophile aminohydrolases (Ntn hydrolases)"/>
    <property type="match status" value="1"/>
</dbReference>
<dbReference type="InterPro" id="IPR036188">
    <property type="entry name" value="FAD/NAD-bd_sf"/>
</dbReference>
<organism evidence="23 24">
    <name type="scientific">Sphagnum jensenii</name>
    <dbReference type="NCBI Taxonomy" id="128206"/>
    <lineage>
        <taxon>Eukaryota</taxon>
        <taxon>Viridiplantae</taxon>
        <taxon>Streptophyta</taxon>
        <taxon>Embryophyta</taxon>
        <taxon>Bryophyta</taxon>
        <taxon>Sphagnophytina</taxon>
        <taxon>Sphagnopsida</taxon>
        <taxon>Sphagnales</taxon>
        <taxon>Sphagnaceae</taxon>
        <taxon>Sphagnum</taxon>
    </lineage>
</organism>
<keyword evidence="15" id="KW-0408">Iron</keyword>
<evidence type="ECO:0000313" key="24">
    <source>
        <dbReference type="Proteomes" id="UP001497522"/>
    </source>
</evidence>
<dbReference type="InterPro" id="IPR006005">
    <property type="entry name" value="Glut_synth_ssu1"/>
</dbReference>
<dbReference type="NCBIfam" id="TIGR01317">
    <property type="entry name" value="GOGAT_sm_gam"/>
    <property type="match status" value="1"/>
</dbReference>
<evidence type="ECO:0000256" key="5">
    <source>
        <dbReference type="ARBA" id="ARBA00004909"/>
    </source>
</evidence>
<dbReference type="PANTHER" id="PTHR43100">
    <property type="entry name" value="GLUTAMATE SYNTHASE [NADPH] SMALL CHAIN"/>
    <property type="match status" value="1"/>
</dbReference>
<dbReference type="InterPro" id="IPR009051">
    <property type="entry name" value="Helical_ferredxn"/>
</dbReference>
<proteinExistence type="inferred from homology"/>
<evidence type="ECO:0000256" key="15">
    <source>
        <dbReference type="ARBA" id="ARBA00023004"/>
    </source>
</evidence>
<evidence type="ECO:0000256" key="12">
    <source>
        <dbReference type="ARBA" id="ARBA00022827"/>
    </source>
</evidence>
<keyword evidence="13" id="KW-0315">Glutamine amidotransferase</keyword>
<evidence type="ECO:0000256" key="2">
    <source>
        <dbReference type="ARBA" id="ARBA00001927"/>
    </source>
</evidence>
<dbReference type="CDD" id="cd00713">
    <property type="entry name" value="GltS"/>
    <property type="match status" value="1"/>
</dbReference>
<evidence type="ECO:0000256" key="14">
    <source>
        <dbReference type="ARBA" id="ARBA00023002"/>
    </source>
</evidence>
<evidence type="ECO:0000256" key="20">
    <source>
        <dbReference type="ARBA" id="ARBA00048867"/>
    </source>
</evidence>
<evidence type="ECO:0000313" key="23">
    <source>
        <dbReference type="EMBL" id="CAK9860690.1"/>
    </source>
</evidence>
<comment type="cofactor">
    <cofactor evidence="1">
        <name>FMN</name>
        <dbReference type="ChEBI" id="CHEBI:58210"/>
    </cofactor>
</comment>
<dbReference type="InterPro" id="IPR012220">
    <property type="entry name" value="Glu_synth_euk"/>
</dbReference>
<reference evidence="23" key="1">
    <citation type="submission" date="2024-03" db="EMBL/GenBank/DDBJ databases">
        <authorList>
            <consortium name="ELIXIR-Norway"/>
            <consortium name="Elixir Norway"/>
        </authorList>
    </citation>
    <scope>NUCLEOTIDE SEQUENCE</scope>
</reference>
<evidence type="ECO:0000256" key="11">
    <source>
        <dbReference type="ARBA" id="ARBA00022723"/>
    </source>
</evidence>
<keyword evidence="11" id="KW-0479">Metal-binding</keyword>
<dbReference type="SUPFAM" id="SSF46548">
    <property type="entry name" value="alpha-helical ferredoxin"/>
    <property type="match status" value="1"/>
</dbReference>
<evidence type="ECO:0000256" key="17">
    <source>
        <dbReference type="ARBA" id="ARBA00023164"/>
    </source>
</evidence>
<dbReference type="Pfam" id="PF01645">
    <property type="entry name" value="Glu_synthase"/>
    <property type="match status" value="1"/>
</dbReference>
<accession>A0ABP1ADR9</accession>
<dbReference type="Pfam" id="PF04898">
    <property type="entry name" value="Glu_syn_central"/>
    <property type="match status" value="1"/>
</dbReference>
<evidence type="ECO:0000256" key="16">
    <source>
        <dbReference type="ARBA" id="ARBA00023014"/>
    </source>
</evidence>
<keyword evidence="18" id="KW-0003">3Fe-4S</keyword>
<feature type="compositionally biased region" description="Polar residues" evidence="21">
    <location>
        <begin position="1713"/>
        <end position="1724"/>
    </location>
</feature>
<evidence type="ECO:0000256" key="1">
    <source>
        <dbReference type="ARBA" id="ARBA00001917"/>
    </source>
</evidence>
<keyword evidence="10" id="KW-0288">FMN</keyword>
<dbReference type="NCBIfam" id="NF008730">
    <property type="entry name" value="PRK11750.1"/>
    <property type="match status" value="1"/>
</dbReference>
<evidence type="ECO:0000256" key="3">
    <source>
        <dbReference type="ARBA" id="ARBA00001974"/>
    </source>
</evidence>
<keyword evidence="17" id="KW-0314">Glutamate biosynthesis</keyword>
<dbReference type="InterPro" id="IPR051394">
    <property type="entry name" value="Glutamate_Synthase"/>
</dbReference>
<dbReference type="InterPro" id="IPR006982">
    <property type="entry name" value="Glu_synth_centr_N"/>
</dbReference>